<dbReference type="SUPFAM" id="SSF111369">
    <property type="entry name" value="HlyD-like secretion proteins"/>
    <property type="match status" value="1"/>
</dbReference>
<dbReference type="EMBL" id="RCDA01000001">
    <property type="protein sequence ID" value="RLK50992.1"/>
    <property type="molecule type" value="Genomic_DNA"/>
</dbReference>
<evidence type="ECO:0000313" key="5">
    <source>
        <dbReference type="EMBL" id="RLK50992.1"/>
    </source>
</evidence>
<feature type="domain" description="Multidrug resistance protein MdtA-like barrel-sandwich hybrid" evidence="4">
    <location>
        <begin position="72"/>
        <end position="201"/>
    </location>
</feature>
<dbReference type="GO" id="GO:0015562">
    <property type="term" value="F:efflux transmembrane transporter activity"/>
    <property type="evidence" value="ECO:0007669"/>
    <property type="project" value="TreeGrafter"/>
</dbReference>
<dbReference type="AlphaFoldDB" id="A0A498C5R4"/>
<organism evidence="5 6">
    <name type="scientific">Alkalispirillum mobile</name>
    <dbReference type="NCBI Taxonomy" id="85925"/>
    <lineage>
        <taxon>Bacteria</taxon>
        <taxon>Pseudomonadati</taxon>
        <taxon>Pseudomonadota</taxon>
        <taxon>Gammaproteobacteria</taxon>
        <taxon>Chromatiales</taxon>
        <taxon>Ectothiorhodospiraceae</taxon>
        <taxon>Alkalispirillum</taxon>
    </lineage>
</organism>
<dbReference type="Gene3D" id="1.10.287.470">
    <property type="entry name" value="Helix hairpin bin"/>
    <property type="match status" value="1"/>
</dbReference>
<accession>A0A498C5R4</accession>
<proteinExistence type="inferred from homology"/>
<dbReference type="RefSeq" id="WP_170153592.1">
    <property type="nucleotide sequence ID" value="NZ_RCDA01000001.1"/>
</dbReference>
<comment type="similarity">
    <text evidence="1">Belongs to the membrane fusion protein (MFP) (TC 8.A.1) family.</text>
</comment>
<dbReference type="Pfam" id="PF25917">
    <property type="entry name" value="BSH_RND"/>
    <property type="match status" value="1"/>
</dbReference>
<dbReference type="Gene3D" id="2.40.420.20">
    <property type="match status" value="1"/>
</dbReference>
<evidence type="ECO:0000256" key="2">
    <source>
        <dbReference type="SAM" id="Coils"/>
    </source>
</evidence>
<dbReference type="Proteomes" id="UP000275461">
    <property type="component" value="Unassembled WGS sequence"/>
</dbReference>
<dbReference type="Gene3D" id="2.40.30.170">
    <property type="match status" value="1"/>
</dbReference>
<keyword evidence="2" id="KW-0175">Coiled coil</keyword>
<name>A0A498C5R4_9GAMM</name>
<dbReference type="NCBIfam" id="TIGR01730">
    <property type="entry name" value="RND_mfp"/>
    <property type="match status" value="1"/>
</dbReference>
<evidence type="ECO:0000256" key="3">
    <source>
        <dbReference type="SAM" id="SignalP"/>
    </source>
</evidence>
<protein>
    <submittedName>
        <fullName evidence="5">RND family efflux transporter MFP subunit</fullName>
    </submittedName>
</protein>
<evidence type="ECO:0000313" key="6">
    <source>
        <dbReference type="Proteomes" id="UP000275461"/>
    </source>
</evidence>
<evidence type="ECO:0000259" key="4">
    <source>
        <dbReference type="Pfam" id="PF25917"/>
    </source>
</evidence>
<sequence length="370" mass="40621">MRRNRFLLTRLPVLLALGLALLLVGCDDAPEADHSDLPRPVYVEPARLQPALELVTLPGQLRAHDESPLAFRVSGPVDELPLSEGDRVSAGDLLARMDPRDYQRRVDGLKEALAEAEAARSLAETEKRRLRRAAEGPGVTELQLDQARAALAQASARVERTRQELESARDNLQDTRLQAPTDGVLAQRMVEPGQMVEAGQPVVLFQNTDSLDVTVDIPERLLVGGALTGPLQVRLPMLGEALHRARLVHRASTPSPATGTWRIRLRLDEPPDGASPGMRARVLLQPAIDEDSVWLMPMGALDDREDEPRVWRLREDDTLEPVPVTVLGLQADRLQLAAEALNVGDRVVSVGAVFLREGQRVTPLEVEASR</sequence>
<dbReference type="PANTHER" id="PTHR30469">
    <property type="entry name" value="MULTIDRUG RESISTANCE PROTEIN MDTA"/>
    <property type="match status" value="1"/>
</dbReference>
<comment type="caution">
    <text evidence="5">The sequence shown here is derived from an EMBL/GenBank/DDBJ whole genome shotgun (WGS) entry which is preliminary data.</text>
</comment>
<keyword evidence="3" id="KW-0732">Signal</keyword>
<gene>
    <name evidence="5" type="ORF">DFR31_0905</name>
</gene>
<feature type="signal peptide" evidence="3">
    <location>
        <begin position="1"/>
        <end position="29"/>
    </location>
</feature>
<dbReference type="PROSITE" id="PS51257">
    <property type="entry name" value="PROKAR_LIPOPROTEIN"/>
    <property type="match status" value="1"/>
</dbReference>
<evidence type="ECO:0000256" key="1">
    <source>
        <dbReference type="ARBA" id="ARBA00009477"/>
    </source>
</evidence>
<keyword evidence="6" id="KW-1185">Reference proteome</keyword>
<dbReference type="InterPro" id="IPR006143">
    <property type="entry name" value="RND_pump_MFP"/>
</dbReference>
<feature type="chain" id="PRO_5019816352" evidence="3">
    <location>
        <begin position="30"/>
        <end position="370"/>
    </location>
</feature>
<reference evidence="5 6" key="1">
    <citation type="submission" date="2018-10" db="EMBL/GenBank/DDBJ databases">
        <title>Genomic Encyclopedia of Type Strains, Phase IV (KMG-IV): sequencing the most valuable type-strain genomes for metagenomic binning, comparative biology and taxonomic classification.</title>
        <authorList>
            <person name="Goeker M."/>
        </authorList>
    </citation>
    <scope>NUCLEOTIDE SEQUENCE [LARGE SCALE GENOMIC DNA]</scope>
    <source>
        <strain evidence="5 6">DSM 12769</strain>
    </source>
</reference>
<dbReference type="GO" id="GO:1990281">
    <property type="term" value="C:efflux pump complex"/>
    <property type="evidence" value="ECO:0007669"/>
    <property type="project" value="TreeGrafter"/>
</dbReference>
<dbReference type="InterPro" id="IPR058625">
    <property type="entry name" value="MdtA-like_BSH"/>
</dbReference>
<feature type="coiled-coil region" evidence="2">
    <location>
        <begin position="106"/>
        <end position="178"/>
    </location>
</feature>
<dbReference type="Gene3D" id="2.40.50.100">
    <property type="match status" value="1"/>
</dbReference>